<protein>
    <recommendedName>
        <fullName evidence="8">Phosphoribosylformylglycinamidine synthase subunit PurQ</fullName>
        <shortName evidence="8">FGAM synthase</shortName>
        <ecNumber evidence="8">6.3.5.3</ecNumber>
    </recommendedName>
    <alternativeName>
        <fullName evidence="8">Formylglycinamide ribonucleotide amidotransferase subunit I</fullName>
        <shortName evidence="8">FGAR amidotransferase I</shortName>
        <shortName evidence="8">FGAR-AT I</shortName>
    </alternativeName>
    <alternativeName>
        <fullName evidence="8">Glutaminase PurQ</fullName>
        <ecNumber evidence="8">3.5.1.2</ecNumber>
    </alternativeName>
    <alternativeName>
        <fullName evidence="8">Phosphoribosylformylglycinamidine synthase subunit I</fullName>
    </alternativeName>
</protein>
<comment type="pathway">
    <text evidence="8">Purine metabolism; IMP biosynthesis via de novo pathway; 5-amino-1-(5-phospho-D-ribosyl)imidazole from N(2)-formyl-N(1)-(5-phospho-D-ribosyl)glycinamide: step 1/2.</text>
</comment>
<evidence type="ECO:0000256" key="6">
    <source>
        <dbReference type="ARBA" id="ARBA00022840"/>
    </source>
</evidence>
<feature type="active site" evidence="8">
    <location>
        <position position="195"/>
    </location>
</feature>
<dbReference type="OrthoDB" id="9804441at2"/>
<proteinExistence type="inferred from homology"/>
<dbReference type="PIRSF" id="PIRSF001586">
    <property type="entry name" value="FGAM_synth_I"/>
    <property type="match status" value="1"/>
</dbReference>
<dbReference type="GO" id="GO:0005524">
    <property type="term" value="F:ATP binding"/>
    <property type="evidence" value="ECO:0007669"/>
    <property type="project" value="UniProtKB-KW"/>
</dbReference>
<keyword evidence="5 8" id="KW-0378">Hydrolase</keyword>
<name>A0A0T5X7T6_9BACT</name>
<dbReference type="InterPro" id="IPR029062">
    <property type="entry name" value="Class_I_gatase-like"/>
</dbReference>
<dbReference type="GO" id="GO:0005737">
    <property type="term" value="C:cytoplasm"/>
    <property type="evidence" value="ECO:0007669"/>
    <property type="project" value="UniProtKB-SubCell"/>
</dbReference>
<evidence type="ECO:0000256" key="5">
    <source>
        <dbReference type="ARBA" id="ARBA00022801"/>
    </source>
</evidence>
<sequence length="224" mass="24595">MKVSVVIFPGSNCDRDVKWAFELCCNADAEMIWHAEKSLPSDTDIVVLPGGFSYGDYLRCGAMAAKSPIMKSVAEFAQRGGLVIGICNGFHILTEAKLLPGALLPNASTKFICRSCQIIIERNDTPFTQLYEKNEIVNFPIAHHDGLFYLDDDSLTILEESGCVVFRYADNLNGSLNAIAGITNKEGNVLGLMPHPERVVHPLVGGEGGVRFFKGLSKWVKEMR</sequence>
<keyword evidence="7 8" id="KW-0315">Glutamine amidotransferase</keyword>
<comment type="subcellular location">
    <subcellularLocation>
        <location evidence="8">Cytoplasm</location>
    </subcellularLocation>
</comment>
<dbReference type="UniPathway" id="UPA00074">
    <property type="reaction ID" value="UER00128"/>
</dbReference>
<keyword evidence="4 8" id="KW-0658">Purine biosynthesis</keyword>
<dbReference type="GO" id="GO:0004642">
    <property type="term" value="F:phosphoribosylformylglycinamidine synthase activity"/>
    <property type="evidence" value="ECO:0007669"/>
    <property type="project" value="UniProtKB-UniRule"/>
</dbReference>
<evidence type="ECO:0000256" key="1">
    <source>
        <dbReference type="ARBA" id="ARBA00022490"/>
    </source>
</evidence>
<dbReference type="HAMAP" id="MF_00421">
    <property type="entry name" value="PurQ"/>
    <property type="match status" value="1"/>
</dbReference>
<dbReference type="Pfam" id="PF13507">
    <property type="entry name" value="GATase_5"/>
    <property type="match status" value="1"/>
</dbReference>
<evidence type="ECO:0000256" key="7">
    <source>
        <dbReference type="ARBA" id="ARBA00022962"/>
    </source>
</evidence>
<evidence type="ECO:0000256" key="8">
    <source>
        <dbReference type="HAMAP-Rule" id="MF_00421"/>
    </source>
</evidence>
<dbReference type="RefSeq" id="WP_009200619.1">
    <property type="nucleotide sequence ID" value="NZ_ACJX03000001.1"/>
</dbReference>
<reference evidence="10" key="1">
    <citation type="submission" date="2012-09" db="EMBL/GenBank/DDBJ databases">
        <authorList>
            <person name="Weinstock G."/>
            <person name="Sodergren E."/>
            <person name="Clifton S."/>
            <person name="Fulton L."/>
            <person name="Fulton B."/>
            <person name="Courtney L."/>
            <person name="Fronick C."/>
            <person name="Harrison M."/>
            <person name="Strong C."/>
            <person name="Farmer C."/>
            <person name="Delehaunty K."/>
            <person name="Markovic C."/>
            <person name="Hall O."/>
            <person name="Minx P."/>
            <person name="Tomlinson C."/>
            <person name="Mitreva M."/>
            <person name="Nelson J."/>
            <person name="Hou S."/>
            <person name="Wollam A."/>
            <person name="Pepin K.H."/>
            <person name="Johnson M."/>
            <person name="Bhonagiri V."/>
            <person name="Nash W.E."/>
            <person name="Suruliraj S."/>
            <person name="Warren W."/>
            <person name="Chinwalla A."/>
            <person name="Mardis E.R."/>
            <person name="Wilson R.K."/>
        </authorList>
    </citation>
    <scope>NUCLEOTIDE SEQUENCE [LARGE SCALE GENOMIC DNA]</scope>
    <source>
        <strain evidence="10">OS1</strain>
    </source>
</reference>
<dbReference type="SMART" id="SM01211">
    <property type="entry name" value="GATase_5"/>
    <property type="match status" value="1"/>
</dbReference>
<dbReference type="EC" id="3.5.1.2" evidence="8"/>
<dbReference type="CDD" id="cd01740">
    <property type="entry name" value="GATase1_FGAR_AT"/>
    <property type="match status" value="1"/>
</dbReference>
<gene>
    <name evidence="8" type="primary">purQ</name>
    <name evidence="9" type="ORF">HMPREF1705_03244</name>
</gene>
<evidence type="ECO:0000256" key="2">
    <source>
        <dbReference type="ARBA" id="ARBA00022598"/>
    </source>
</evidence>
<keyword evidence="1 8" id="KW-0963">Cytoplasm</keyword>
<dbReference type="NCBIfam" id="TIGR01737">
    <property type="entry name" value="FGAM_synth_I"/>
    <property type="match status" value="1"/>
</dbReference>
<comment type="catalytic activity">
    <reaction evidence="8">
        <text>N(2)-formyl-N(1)-(5-phospho-beta-D-ribosyl)glycinamide + L-glutamine + ATP + H2O = 2-formamido-N(1)-(5-O-phospho-beta-D-ribosyl)acetamidine + L-glutamate + ADP + phosphate + H(+)</text>
        <dbReference type="Rhea" id="RHEA:17129"/>
        <dbReference type="ChEBI" id="CHEBI:15377"/>
        <dbReference type="ChEBI" id="CHEBI:15378"/>
        <dbReference type="ChEBI" id="CHEBI:29985"/>
        <dbReference type="ChEBI" id="CHEBI:30616"/>
        <dbReference type="ChEBI" id="CHEBI:43474"/>
        <dbReference type="ChEBI" id="CHEBI:58359"/>
        <dbReference type="ChEBI" id="CHEBI:147286"/>
        <dbReference type="ChEBI" id="CHEBI:147287"/>
        <dbReference type="ChEBI" id="CHEBI:456216"/>
        <dbReference type="EC" id="6.3.5.3"/>
    </reaction>
</comment>
<dbReference type="eggNOG" id="COG0047">
    <property type="taxonomic scope" value="Bacteria"/>
</dbReference>
<dbReference type="Proteomes" id="UP000005273">
    <property type="component" value="Unassembled WGS sequence"/>
</dbReference>
<comment type="function">
    <text evidence="8">Part of the phosphoribosylformylglycinamidine synthase complex involved in the purines biosynthetic pathway. Catalyzes the ATP-dependent conversion of formylglycinamide ribonucleotide (FGAR) and glutamine to yield formylglycinamidine ribonucleotide (FGAM) and glutamate. The FGAM synthase complex is composed of three subunits. PurQ produces an ammonia molecule by converting glutamine to glutamate. PurL transfers the ammonia molecule to FGAR to form FGAM in an ATP-dependent manner. PurS interacts with PurQ and PurL and is thought to assist in the transfer of the ammonia molecule from PurQ to PurL.</text>
</comment>
<dbReference type="PANTHER" id="PTHR47552:SF1">
    <property type="entry name" value="PHOSPHORIBOSYLFORMYLGLYCINAMIDINE SYNTHASE SUBUNIT PURQ"/>
    <property type="match status" value="1"/>
</dbReference>
<keyword evidence="3 8" id="KW-0547">Nucleotide-binding</keyword>
<dbReference type="PANTHER" id="PTHR47552">
    <property type="entry name" value="PHOSPHORIBOSYLFORMYLGLYCINAMIDINE SYNTHASE SUBUNIT PURQ"/>
    <property type="match status" value="1"/>
</dbReference>
<evidence type="ECO:0000313" key="9">
    <source>
        <dbReference type="EMBL" id="KRT34503.1"/>
    </source>
</evidence>
<evidence type="ECO:0000256" key="4">
    <source>
        <dbReference type="ARBA" id="ARBA00022755"/>
    </source>
</evidence>
<dbReference type="NCBIfam" id="NF002957">
    <property type="entry name" value="PRK03619.1"/>
    <property type="match status" value="1"/>
</dbReference>
<keyword evidence="2 8" id="KW-0436">Ligase</keyword>
<dbReference type="EMBL" id="ACJX03000001">
    <property type="protein sequence ID" value="KRT34503.1"/>
    <property type="molecule type" value="Genomic_DNA"/>
</dbReference>
<dbReference type="GO" id="GO:0006189">
    <property type="term" value="P:'de novo' IMP biosynthetic process"/>
    <property type="evidence" value="ECO:0007669"/>
    <property type="project" value="UniProtKB-UniRule"/>
</dbReference>
<feature type="active site" evidence="8">
    <location>
        <position position="197"/>
    </location>
</feature>
<accession>A0A0T5X7T6</accession>
<dbReference type="SUPFAM" id="SSF52317">
    <property type="entry name" value="Class I glutamine amidotransferase-like"/>
    <property type="match status" value="1"/>
</dbReference>
<dbReference type="GO" id="GO:0004359">
    <property type="term" value="F:glutaminase activity"/>
    <property type="evidence" value="ECO:0007669"/>
    <property type="project" value="UniProtKB-EC"/>
</dbReference>
<dbReference type="EC" id="6.3.5.3" evidence="8"/>
<comment type="catalytic activity">
    <reaction evidence="8">
        <text>L-glutamine + H2O = L-glutamate + NH4(+)</text>
        <dbReference type="Rhea" id="RHEA:15889"/>
        <dbReference type="ChEBI" id="CHEBI:15377"/>
        <dbReference type="ChEBI" id="CHEBI:28938"/>
        <dbReference type="ChEBI" id="CHEBI:29985"/>
        <dbReference type="ChEBI" id="CHEBI:58359"/>
        <dbReference type="EC" id="3.5.1.2"/>
    </reaction>
</comment>
<keyword evidence="6 8" id="KW-0067">ATP-binding</keyword>
<dbReference type="AlphaFoldDB" id="A0A0T5X7T6"/>
<evidence type="ECO:0000313" key="10">
    <source>
        <dbReference type="Proteomes" id="UP000005273"/>
    </source>
</evidence>
<comment type="caution">
    <text evidence="9">The sequence shown here is derived from an EMBL/GenBank/DDBJ whole genome shotgun (WGS) entry which is preliminary data.</text>
</comment>
<comment type="subunit">
    <text evidence="8">Part of the FGAM synthase complex composed of 1 PurL, 1 PurQ and 2 PurS subunits.</text>
</comment>
<evidence type="ECO:0000256" key="3">
    <source>
        <dbReference type="ARBA" id="ARBA00022741"/>
    </source>
</evidence>
<dbReference type="PROSITE" id="PS51273">
    <property type="entry name" value="GATASE_TYPE_1"/>
    <property type="match status" value="1"/>
</dbReference>
<feature type="active site" description="Nucleophile" evidence="8">
    <location>
        <position position="87"/>
    </location>
</feature>
<keyword evidence="10" id="KW-1185">Reference proteome</keyword>
<organism evidence="9 10">
    <name type="scientific">Acetomicrobium hydrogeniformans ATCC BAA-1850</name>
    <dbReference type="NCBI Taxonomy" id="592015"/>
    <lineage>
        <taxon>Bacteria</taxon>
        <taxon>Thermotogati</taxon>
        <taxon>Synergistota</taxon>
        <taxon>Synergistia</taxon>
        <taxon>Synergistales</taxon>
        <taxon>Acetomicrobiaceae</taxon>
        <taxon>Acetomicrobium</taxon>
    </lineage>
</organism>
<dbReference type="STRING" id="592015.HMPREF1705_03244"/>
<dbReference type="InterPro" id="IPR010075">
    <property type="entry name" value="PRibForGlyAmidine_synth_PurQ"/>
</dbReference>
<dbReference type="Gene3D" id="3.40.50.880">
    <property type="match status" value="1"/>
</dbReference>